<reference evidence="9" key="1">
    <citation type="submission" date="2023-05" db="EMBL/GenBank/DDBJ databases">
        <authorList>
            <person name="Nardi F."/>
            <person name="Carapelli A."/>
            <person name="Cucini C."/>
        </authorList>
    </citation>
    <scope>NUCLEOTIDE SEQUENCE</scope>
    <source>
        <strain evidence="9">DMR45628</strain>
        <tissue evidence="9">Testes</tissue>
    </source>
</reference>
<dbReference type="Gene3D" id="2.60.120.380">
    <property type="match status" value="1"/>
</dbReference>
<comment type="similarity">
    <text evidence="1">Belongs to the peptidase C2 family.</text>
</comment>
<dbReference type="PANTHER" id="PTHR10183:SF433">
    <property type="entry name" value="CALPAIN-A-RELATED"/>
    <property type="match status" value="1"/>
</dbReference>
<dbReference type="InterPro" id="IPR022683">
    <property type="entry name" value="Calpain_III"/>
</dbReference>
<dbReference type="InterPro" id="IPR036213">
    <property type="entry name" value="Calpain_III_sf"/>
</dbReference>
<dbReference type="InterPro" id="IPR011992">
    <property type="entry name" value="EF-hand-dom_pair"/>
</dbReference>
<dbReference type="PROSITE" id="PS50203">
    <property type="entry name" value="CALPAIN_CAT"/>
    <property type="match status" value="1"/>
</dbReference>
<evidence type="ECO:0000313" key="9">
    <source>
        <dbReference type="EMBL" id="KAK9710637.1"/>
    </source>
</evidence>
<dbReference type="SMART" id="SM00054">
    <property type="entry name" value="EFh"/>
    <property type="match status" value="2"/>
</dbReference>
<evidence type="ECO:0000256" key="2">
    <source>
        <dbReference type="ARBA" id="ARBA00022670"/>
    </source>
</evidence>
<dbReference type="InterPro" id="IPR022682">
    <property type="entry name" value="Calpain_domain_III"/>
</dbReference>
<dbReference type="Gene3D" id="3.90.70.10">
    <property type="entry name" value="Cysteine proteinases"/>
    <property type="match status" value="1"/>
</dbReference>
<dbReference type="CDD" id="cd00044">
    <property type="entry name" value="CysPc"/>
    <property type="match status" value="1"/>
</dbReference>
<dbReference type="PANTHER" id="PTHR10183">
    <property type="entry name" value="CALPAIN"/>
    <property type="match status" value="1"/>
</dbReference>
<evidence type="ECO:0000256" key="6">
    <source>
        <dbReference type="PROSITE-ProRule" id="PRU00239"/>
    </source>
</evidence>
<proteinExistence type="inferred from homology"/>
<keyword evidence="10" id="KW-1185">Reference proteome</keyword>
<dbReference type="PROSITE" id="PS00018">
    <property type="entry name" value="EF_HAND_1"/>
    <property type="match status" value="1"/>
</dbReference>
<reference evidence="9 10" key="2">
    <citation type="journal article" date="2024" name="BMC Genomics">
        <title>De novo assembly and annotation of Popillia japonica's genome with initial clues to its potential as an invasive pest.</title>
        <authorList>
            <person name="Cucini C."/>
            <person name="Boschi S."/>
            <person name="Funari R."/>
            <person name="Cardaioli E."/>
            <person name="Iannotti N."/>
            <person name="Marturano G."/>
            <person name="Paoli F."/>
            <person name="Bruttini M."/>
            <person name="Carapelli A."/>
            <person name="Frati F."/>
            <person name="Nardi F."/>
        </authorList>
    </citation>
    <scope>NUCLEOTIDE SEQUENCE [LARGE SCALE GENOMIC DNA]</scope>
    <source>
        <strain evidence="9">DMR45628</strain>
    </source>
</reference>
<keyword evidence="6" id="KW-0788">Thiol protease</keyword>
<dbReference type="EMBL" id="JASPKY010000290">
    <property type="protein sequence ID" value="KAK9710637.1"/>
    <property type="molecule type" value="Genomic_DNA"/>
</dbReference>
<dbReference type="SUPFAM" id="SSF54001">
    <property type="entry name" value="Cysteine proteinases"/>
    <property type="match status" value="1"/>
</dbReference>
<evidence type="ECO:0000256" key="5">
    <source>
        <dbReference type="PIRSR" id="PIRSR622684-1"/>
    </source>
</evidence>
<evidence type="ECO:0000259" key="7">
    <source>
        <dbReference type="PROSITE" id="PS50203"/>
    </source>
</evidence>
<dbReference type="InterPro" id="IPR002048">
    <property type="entry name" value="EF_hand_dom"/>
</dbReference>
<dbReference type="PROSITE" id="PS50222">
    <property type="entry name" value="EF_HAND_2"/>
    <property type="match status" value="1"/>
</dbReference>
<keyword evidence="3 6" id="KW-0378">Hydrolase</keyword>
<keyword evidence="2 6" id="KW-0645">Protease</keyword>
<name>A0AAW1JYV5_POPJA</name>
<keyword evidence="4" id="KW-0106">Calcium</keyword>
<dbReference type="GO" id="GO:0005509">
    <property type="term" value="F:calcium ion binding"/>
    <property type="evidence" value="ECO:0007669"/>
    <property type="project" value="InterPro"/>
</dbReference>
<dbReference type="InterPro" id="IPR018247">
    <property type="entry name" value="EF_Hand_1_Ca_BS"/>
</dbReference>
<gene>
    <name evidence="9" type="ORF">QE152_g25924</name>
</gene>
<feature type="active site" evidence="5 6">
    <location>
        <position position="252"/>
    </location>
</feature>
<sequence>MNEKLKASMTNRIYLLGELSGYQGSGKLQEFYALREEHLKEGSLFEDEVFPANNTSISYTPNKYKEVIWRRPTELCKNAKLFIDGHSRFDASQGSELGDCWVIAAIANLACHEELLNFVMPSDQGFDNKYAGIFHFRFWQYGKWVDVVIDDRLPYSVQTKKLFSICSEEGNEFWSALIEKAYAKLHGSYQALIEGYINDALQDFTGGVTEIIRSGTVDTTHLYEFLRQSWEKGALMGCTFKRKLLLGLWGDHAYSITNVKYVQQQGSSEKIPLLRVRNPWGAVKKNVLEWMGAWNDTYVQFLVSTNDPDGEFWMNFEDFQKMFLFVVVCNIIPESLSESLEIRKKWKLQTVEGLWVNGVTACGSDPVEKLVKNPQYVLTMEKPDVNGYGKCNIILSLLQKHRRAQHLQNLEIGFHVLQMDNQSSVSTPLSACCYNKLKCIVDNKALRKSRDVTFTLILDPGTYCVIPCTREENQEGEYLLRVYSEDGTNLKYFDSKIAYNDEAIDASIIGALKEKEEVPEEEAGELFAKYAGGKEGELSWPTLRNLLLHVANGFTKEVCRSLVAMLDVNRSGTLSWAEFRHLWTNIRNWQTCFNLHDINKSGRLEGSELRSAFSALGFSLHCNILNVLARRYSDGNGNFTLDDFLLSVIKLKTTIDTFKKKDLANNGSAIFTLNEWTEHCIYS</sequence>
<dbReference type="Pfam" id="PF01067">
    <property type="entry name" value="Calpain_III"/>
    <property type="match status" value="1"/>
</dbReference>
<dbReference type="InterPro" id="IPR022684">
    <property type="entry name" value="Calpain_cysteine_protease"/>
</dbReference>
<dbReference type="SUPFAM" id="SSF49758">
    <property type="entry name" value="Calpain large subunit, middle domain (domain III)"/>
    <property type="match status" value="1"/>
</dbReference>
<dbReference type="AlphaFoldDB" id="A0AAW1JYV5"/>
<dbReference type="InterPro" id="IPR038765">
    <property type="entry name" value="Papain-like_cys_pep_sf"/>
</dbReference>
<dbReference type="GO" id="GO:0004198">
    <property type="term" value="F:calcium-dependent cysteine-type endopeptidase activity"/>
    <property type="evidence" value="ECO:0007669"/>
    <property type="project" value="InterPro"/>
</dbReference>
<evidence type="ECO:0000256" key="3">
    <source>
        <dbReference type="ARBA" id="ARBA00022801"/>
    </source>
</evidence>
<feature type="domain" description="EF-hand" evidence="8">
    <location>
        <begin position="584"/>
        <end position="619"/>
    </location>
</feature>
<evidence type="ECO:0000259" key="8">
    <source>
        <dbReference type="PROSITE" id="PS50222"/>
    </source>
</evidence>
<dbReference type="EMBL" id="JASPKY010000290">
    <property type="protein sequence ID" value="KAK9710638.1"/>
    <property type="molecule type" value="Genomic_DNA"/>
</dbReference>
<organism evidence="9 10">
    <name type="scientific">Popillia japonica</name>
    <name type="common">Japanese beetle</name>
    <dbReference type="NCBI Taxonomy" id="7064"/>
    <lineage>
        <taxon>Eukaryota</taxon>
        <taxon>Metazoa</taxon>
        <taxon>Ecdysozoa</taxon>
        <taxon>Arthropoda</taxon>
        <taxon>Hexapoda</taxon>
        <taxon>Insecta</taxon>
        <taxon>Pterygota</taxon>
        <taxon>Neoptera</taxon>
        <taxon>Endopterygota</taxon>
        <taxon>Coleoptera</taxon>
        <taxon>Polyphaga</taxon>
        <taxon>Scarabaeiformia</taxon>
        <taxon>Scarabaeidae</taxon>
        <taxon>Rutelinae</taxon>
        <taxon>Popillia</taxon>
    </lineage>
</organism>
<dbReference type="GO" id="GO:0006508">
    <property type="term" value="P:proteolysis"/>
    <property type="evidence" value="ECO:0007669"/>
    <property type="project" value="UniProtKB-KW"/>
</dbReference>
<dbReference type="Pfam" id="PF00648">
    <property type="entry name" value="Peptidase_C2"/>
    <property type="match status" value="1"/>
</dbReference>
<dbReference type="GO" id="GO:0005737">
    <property type="term" value="C:cytoplasm"/>
    <property type="evidence" value="ECO:0007669"/>
    <property type="project" value="TreeGrafter"/>
</dbReference>
<feature type="active site" evidence="5 6">
    <location>
        <position position="278"/>
    </location>
</feature>
<accession>A0AAW1JYV5</accession>
<feature type="active site" evidence="5 6">
    <location>
        <position position="100"/>
    </location>
</feature>
<dbReference type="SMART" id="SM00720">
    <property type="entry name" value="calpain_III"/>
    <property type="match status" value="1"/>
</dbReference>
<dbReference type="PRINTS" id="PR00704">
    <property type="entry name" value="CALPAIN"/>
</dbReference>
<evidence type="ECO:0000256" key="4">
    <source>
        <dbReference type="ARBA" id="ARBA00022837"/>
    </source>
</evidence>
<dbReference type="SMART" id="SM00230">
    <property type="entry name" value="CysPc"/>
    <property type="match status" value="1"/>
</dbReference>
<comment type="caution">
    <text evidence="9">The sequence shown here is derived from an EMBL/GenBank/DDBJ whole genome shotgun (WGS) entry which is preliminary data.</text>
</comment>
<feature type="domain" description="Calpain catalytic" evidence="7">
    <location>
        <begin position="44"/>
        <end position="332"/>
    </location>
</feature>
<evidence type="ECO:0000313" key="10">
    <source>
        <dbReference type="Proteomes" id="UP001458880"/>
    </source>
</evidence>
<dbReference type="InterPro" id="IPR001300">
    <property type="entry name" value="Peptidase_C2_calpain_cat"/>
</dbReference>
<evidence type="ECO:0000256" key="1">
    <source>
        <dbReference type="ARBA" id="ARBA00007623"/>
    </source>
</evidence>
<dbReference type="Proteomes" id="UP001458880">
    <property type="component" value="Unassembled WGS sequence"/>
</dbReference>
<protein>
    <submittedName>
        <fullName evidence="9">Calpain family cysteine protease</fullName>
    </submittedName>
</protein>
<dbReference type="Gene3D" id="1.10.238.10">
    <property type="entry name" value="EF-hand"/>
    <property type="match status" value="1"/>
</dbReference>
<dbReference type="SUPFAM" id="SSF47473">
    <property type="entry name" value="EF-hand"/>
    <property type="match status" value="1"/>
</dbReference>